<keyword evidence="7" id="KW-0444">Lipid biosynthesis</keyword>
<evidence type="ECO:0000313" key="11">
    <source>
        <dbReference type="Proteomes" id="UP000006415"/>
    </source>
</evidence>
<dbReference type="PANTHER" id="PTHR12358:SF54">
    <property type="entry name" value="SPHINGOSINE KINASE RELATED PROTEIN"/>
    <property type="match status" value="1"/>
</dbReference>
<evidence type="ECO:0000256" key="8">
    <source>
        <dbReference type="ARBA" id="ARBA00023264"/>
    </source>
</evidence>
<dbReference type="InterPro" id="IPR017438">
    <property type="entry name" value="ATP-NAD_kinase_N"/>
</dbReference>
<keyword evidence="3" id="KW-0808">Transferase</keyword>
<keyword evidence="5" id="KW-0418">Kinase</keyword>
<dbReference type="RefSeq" id="WP_007147249.1">
    <property type="nucleotide sequence ID" value="NZ_AKCI01000001.1"/>
</dbReference>
<evidence type="ECO:0000256" key="3">
    <source>
        <dbReference type="ARBA" id="ARBA00022679"/>
    </source>
</evidence>
<dbReference type="EMBL" id="AGZS01000001">
    <property type="protein sequence ID" value="EJD65417.1"/>
    <property type="molecule type" value="Genomic_DNA"/>
</dbReference>
<comment type="similarity">
    <text evidence="2">Belongs to the diacylglycerol/lipid kinase family.</text>
</comment>
<evidence type="ECO:0000256" key="1">
    <source>
        <dbReference type="ARBA" id="ARBA00001946"/>
    </source>
</evidence>
<evidence type="ECO:0000313" key="10">
    <source>
        <dbReference type="EMBL" id="EJD65417.1"/>
    </source>
</evidence>
<dbReference type="Pfam" id="PF00781">
    <property type="entry name" value="DAGK_cat"/>
    <property type="match status" value="1"/>
</dbReference>
<sequence>MPDTRAAACKWNHSPRIGIVTNPAADNGRGKKIGPAIIRKVSHRAYELGCTVIDLTGHSREESALKISDSLQDLDILIVAGGDGMVNLGMNAVAHTRVALGIIACGSGNDFARSTGLPVHRIDTSIEAVFASIMMYSFARVDLIHVTSADDDISDGYKGDIRKRVNTYIAGSLNCSIDAAINLRANASGIPVGKLRYGYAGIAAISHPQAYGFSVSFTDLSENRQHLDLETPLFVISNAPYMGSGIRISPYSSVTDSTLDMVWAKWMPTPAEGMHVLFRAYSGAHLSERIIGWQQIRSAKLRYSGSSAYPPVLMGDGEVVGELPVKAECAPSAARMLLPPRIARSF</sequence>
<feature type="domain" description="DAGKc" evidence="9">
    <location>
        <begin position="12"/>
        <end position="150"/>
    </location>
</feature>
<keyword evidence="4" id="KW-0547">Nucleotide-binding</keyword>
<keyword evidence="6" id="KW-0067">ATP-binding</keyword>
<dbReference type="InterPro" id="IPR050187">
    <property type="entry name" value="Lipid_Phosphate_FormReg"/>
</dbReference>
<dbReference type="STRING" id="857290.HMPREF9156_00181"/>
<evidence type="ECO:0000256" key="4">
    <source>
        <dbReference type="ARBA" id="ARBA00022741"/>
    </source>
</evidence>
<dbReference type="PANTHER" id="PTHR12358">
    <property type="entry name" value="SPHINGOSINE KINASE"/>
    <property type="match status" value="1"/>
</dbReference>
<dbReference type="InterPro" id="IPR001206">
    <property type="entry name" value="Diacylglycerol_kinase_cat_dom"/>
</dbReference>
<dbReference type="AlphaFoldDB" id="J0LNQ4"/>
<evidence type="ECO:0000259" key="9">
    <source>
        <dbReference type="PROSITE" id="PS50146"/>
    </source>
</evidence>
<keyword evidence="11" id="KW-1185">Reference proteome</keyword>
<gene>
    <name evidence="10" type="ORF">HMPREF9156_00181</name>
</gene>
<dbReference type="SMART" id="SM00046">
    <property type="entry name" value="DAGKc"/>
    <property type="match status" value="1"/>
</dbReference>
<dbReference type="HOGENOM" id="CLU_045532_0_1_11"/>
<evidence type="ECO:0000256" key="7">
    <source>
        <dbReference type="ARBA" id="ARBA00023209"/>
    </source>
</evidence>
<protein>
    <recommendedName>
        <fullName evidence="9">DAGKc domain-containing protein</fullName>
    </recommendedName>
</protein>
<dbReference type="InterPro" id="IPR016064">
    <property type="entry name" value="NAD/diacylglycerol_kinase_sf"/>
</dbReference>
<dbReference type="Gene3D" id="2.60.200.40">
    <property type="match status" value="1"/>
</dbReference>
<organism evidence="10 11">
    <name type="scientific">Scardovia wiggsiae F0424</name>
    <dbReference type="NCBI Taxonomy" id="857290"/>
    <lineage>
        <taxon>Bacteria</taxon>
        <taxon>Bacillati</taxon>
        <taxon>Actinomycetota</taxon>
        <taxon>Actinomycetes</taxon>
        <taxon>Bifidobacteriales</taxon>
        <taxon>Bifidobacteriaceae</taxon>
        <taxon>Scardovia</taxon>
    </lineage>
</organism>
<comment type="caution">
    <text evidence="10">The sequence shown here is derived from an EMBL/GenBank/DDBJ whole genome shotgun (WGS) entry which is preliminary data.</text>
</comment>
<dbReference type="OrthoDB" id="142078at2"/>
<keyword evidence="8" id="KW-1208">Phospholipid metabolism</keyword>
<reference evidence="10 11" key="1">
    <citation type="submission" date="2012-01" db="EMBL/GenBank/DDBJ databases">
        <title>The Genome Sequence of Scardovia wiggsiae F0424.</title>
        <authorList>
            <consortium name="The Broad Institute Genome Sequencing Platform"/>
            <person name="Earl A."/>
            <person name="Ward D."/>
            <person name="Feldgarden M."/>
            <person name="Gevers D."/>
            <person name="Izard J."/>
            <person name="Ganesan A."/>
            <person name="Baranova O.V."/>
            <person name="Blanton J.M."/>
            <person name="Tanner A.C."/>
            <person name="Mathney J."/>
            <person name="Dewhirst F.E."/>
            <person name="Young S.K."/>
            <person name="Zeng Q."/>
            <person name="Gargeya S."/>
            <person name="Fitzgerald M."/>
            <person name="Haas B."/>
            <person name="Abouelleil A."/>
            <person name="Alvarado L."/>
            <person name="Arachchi H.M."/>
            <person name="Berlin A."/>
            <person name="Chapman S.B."/>
            <person name="Gearin G."/>
            <person name="Goldberg J."/>
            <person name="Griggs A."/>
            <person name="Gujja S."/>
            <person name="Hansen M."/>
            <person name="Heiman D."/>
            <person name="Howarth C."/>
            <person name="Larimer J."/>
            <person name="Lui A."/>
            <person name="MacDonald P.J.P."/>
            <person name="McCowen C."/>
            <person name="Montmayeur A."/>
            <person name="Murphy C."/>
            <person name="Neiman D."/>
            <person name="Pearson M."/>
            <person name="Priest M."/>
            <person name="Roberts A."/>
            <person name="Saif S."/>
            <person name="Shea T."/>
            <person name="Sisk P."/>
            <person name="Stolte C."/>
            <person name="Sykes S."/>
            <person name="Wortman J."/>
            <person name="Nusbaum C."/>
            <person name="Birren B."/>
        </authorList>
    </citation>
    <scope>NUCLEOTIDE SEQUENCE [LARGE SCALE GENOMIC DNA]</scope>
    <source>
        <strain evidence="10 11">F0424</strain>
    </source>
</reference>
<dbReference type="Pfam" id="PF19279">
    <property type="entry name" value="YegS_C"/>
    <property type="match status" value="1"/>
</dbReference>
<comment type="cofactor">
    <cofactor evidence="1">
        <name>Mg(2+)</name>
        <dbReference type="ChEBI" id="CHEBI:18420"/>
    </cofactor>
</comment>
<dbReference type="InterPro" id="IPR045540">
    <property type="entry name" value="YegS/DAGK_C"/>
</dbReference>
<dbReference type="Proteomes" id="UP000006415">
    <property type="component" value="Unassembled WGS sequence"/>
</dbReference>
<accession>J0LNQ4</accession>
<dbReference type="SUPFAM" id="SSF111331">
    <property type="entry name" value="NAD kinase/diacylglycerol kinase-like"/>
    <property type="match status" value="1"/>
</dbReference>
<dbReference type="eggNOG" id="COG1597">
    <property type="taxonomic scope" value="Bacteria"/>
</dbReference>
<keyword evidence="7" id="KW-0443">Lipid metabolism</keyword>
<dbReference type="GO" id="GO:0016301">
    <property type="term" value="F:kinase activity"/>
    <property type="evidence" value="ECO:0007669"/>
    <property type="project" value="UniProtKB-KW"/>
</dbReference>
<dbReference type="PROSITE" id="PS50146">
    <property type="entry name" value="DAGK"/>
    <property type="match status" value="1"/>
</dbReference>
<dbReference type="GO" id="GO:0008654">
    <property type="term" value="P:phospholipid biosynthetic process"/>
    <property type="evidence" value="ECO:0007669"/>
    <property type="project" value="UniProtKB-KW"/>
</dbReference>
<keyword evidence="7" id="KW-0594">Phospholipid biosynthesis</keyword>
<dbReference type="Gene3D" id="3.40.50.10330">
    <property type="entry name" value="Probable inorganic polyphosphate/atp-NAD kinase, domain 1"/>
    <property type="match status" value="1"/>
</dbReference>
<proteinExistence type="inferred from homology"/>
<evidence type="ECO:0000256" key="2">
    <source>
        <dbReference type="ARBA" id="ARBA00005983"/>
    </source>
</evidence>
<evidence type="ECO:0000256" key="5">
    <source>
        <dbReference type="ARBA" id="ARBA00022777"/>
    </source>
</evidence>
<dbReference type="GO" id="GO:0005524">
    <property type="term" value="F:ATP binding"/>
    <property type="evidence" value="ECO:0007669"/>
    <property type="project" value="UniProtKB-KW"/>
</dbReference>
<name>J0LNQ4_9BIFI</name>
<evidence type="ECO:0000256" key="6">
    <source>
        <dbReference type="ARBA" id="ARBA00022840"/>
    </source>
</evidence>